<gene>
    <name evidence="1" type="ORF">GCM10011430_15120</name>
</gene>
<sequence>MLTPDQIAVIEADLARSRARTRLLDLDGMPVIVKQLEAQLKHWGYPVLDALASLLRQPMLRAVPAPGGRAAQQIEVARLRTLAAAGVPVPEVLHATPQWLALSWVGELTLDQLLRRHPDIGQRYWESGLEAILALHRLGQTASQCFARNMLWHEGKISFIDFEDDPTQTMPLSSAQARDWMLYLHSTAYIVKMDPQRIADIMLRHLRKDDDEVRRQVISAAKTFGWLRILPDQRKPWGRDVVAVQAAARVMHLLVAQVRRMRVDL</sequence>
<dbReference type="SUPFAM" id="SSF56112">
    <property type="entry name" value="Protein kinase-like (PK-like)"/>
    <property type="match status" value="1"/>
</dbReference>
<reference evidence="1" key="1">
    <citation type="journal article" date="2014" name="Int. J. Syst. Evol. Microbiol.">
        <title>Complete genome sequence of Corynebacterium casei LMG S-19264T (=DSM 44701T), isolated from a smear-ripened cheese.</title>
        <authorList>
            <consortium name="US DOE Joint Genome Institute (JGI-PGF)"/>
            <person name="Walter F."/>
            <person name="Albersmeier A."/>
            <person name="Kalinowski J."/>
            <person name="Ruckert C."/>
        </authorList>
    </citation>
    <scope>NUCLEOTIDE SEQUENCE</scope>
    <source>
        <strain evidence="1">CCM 7664</strain>
    </source>
</reference>
<evidence type="ECO:0000313" key="1">
    <source>
        <dbReference type="EMBL" id="GGI54338.1"/>
    </source>
</evidence>
<comment type="caution">
    <text evidence="1">The sequence shown here is derived from an EMBL/GenBank/DDBJ whole genome shotgun (WGS) entry which is preliminary data.</text>
</comment>
<dbReference type="EMBL" id="BMDP01000002">
    <property type="protein sequence ID" value="GGI54338.1"/>
    <property type="molecule type" value="Genomic_DNA"/>
</dbReference>
<name>A0A8J3B3B8_9BURK</name>
<keyword evidence="2" id="KW-1185">Reference proteome</keyword>
<protein>
    <recommendedName>
        <fullName evidence="3">Serine/threonine protein phosphatase</fullName>
    </recommendedName>
</protein>
<organism evidence="1 2">
    <name type="scientific">Oxalicibacterium solurbis</name>
    <dbReference type="NCBI Taxonomy" id="69280"/>
    <lineage>
        <taxon>Bacteria</taxon>
        <taxon>Pseudomonadati</taxon>
        <taxon>Pseudomonadota</taxon>
        <taxon>Betaproteobacteria</taxon>
        <taxon>Burkholderiales</taxon>
        <taxon>Oxalobacteraceae</taxon>
        <taxon>Oxalicibacterium</taxon>
    </lineage>
</organism>
<proteinExistence type="predicted"/>
<dbReference type="Proteomes" id="UP000627205">
    <property type="component" value="Unassembled WGS sequence"/>
</dbReference>
<dbReference type="RefSeq" id="WP_188420400.1">
    <property type="nucleotide sequence ID" value="NZ_BMDP01000002.1"/>
</dbReference>
<reference evidence="1" key="2">
    <citation type="submission" date="2020-09" db="EMBL/GenBank/DDBJ databases">
        <authorList>
            <person name="Sun Q."/>
            <person name="Sedlacek I."/>
        </authorList>
    </citation>
    <scope>NUCLEOTIDE SEQUENCE</scope>
    <source>
        <strain evidence="1">CCM 7664</strain>
    </source>
</reference>
<evidence type="ECO:0000313" key="2">
    <source>
        <dbReference type="Proteomes" id="UP000627205"/>
    </source>
</evidence>
<dbReference type="AlphaFoldDB" id="A0A8J3B3B8"/>
<dbReference type="InterPro" id="IPR011009">
    <property type="entry name" value="Kinase-like_dom_sf"/>
</dbReference>
<accession>A0A8J3B3B8</accession>
<evidence type="ECO:0008006" key="3">
    <source>
        <dbReference type="Google" id="ProtNLM"/>
    </source>
</evidence>